<dbReference type="Proteomes" id="UP000001449">
    <property type="component" value="Chromosome 3"/>
</dbReference>
<sequence>MGRYSATQLEDPDEDVCDTAEPMDWTALPDEHKDQHFDGQSTCCNDDSTSLVQYAPQHSTNDNSVDHGIEERGDYNGYDDHAHHVNTVHNNDNSQALLEMAQQLHQSFQQSHEDYINQRRKLEAQIRQRRRRIFFTSIIFAIVAFVLKRHAPPPPPLGDSIPYTTTFLSNKLDIGEPGVTQPETWGEYSQHMFRLVTNAIVYGVSVIWYAVSNAFGYAAREVNDVSVKLFHGGIRDNWMAISGGWNMTFLFLGQLYEPVQDNDQWENINHSELDDNKPCPIRIPAAGNRHKSLPRGVASSSAIEGYSTEEYLRQTIGTSLSPQNLALTLIAEKIDEWGEALMDEAPVESVHRMATVVDAGSWRSVINEKWILPPSIGLLLVGPEGVGKVHTARRLAQWMLGHCVKDDATRQSTCLASSEEEDATCHFPATYSERMEGFIELNAKDYADSGSDDDTELQHVHPIKKMVVDHIRERDGLGSIVLIRHVDLLPVSFLSELAIVLSGKSHTLSYITDNESTEVSCNGTVFVFTSKRWGSKSIFNQIQMNGGMSRLRRDPLIASIRWEVDSHLGYWSKLGSHVSIVPFLPFQQDDLSSMLRSKVQLMNVRFKGVNWKRLEVSNASLDLFVGSNHVEYFDLYDNESERGSPLLTFSTSGGNALDHNSPWRALKNKLSHTKRRPYKVAFVDIDVENDGWKTVLEWCEDGESGLEGCEVEWILFLN</sequence>
<keyword evidence="1" id="KW-0175">Coiled coil</keyword>
<reference evidence="3 4" key="2">
    <citation type="journal article" date="2008" name="Nature">
        <title>The Phaeodactylum genome reveals the evolutionary history of diatom genomes.</title>
        <authorList>
            <person name="Bowler C."/>
            <person name="Allen A.E."/>
            <person name="Badger J.H."/>
            <person name="Grimwood J."/>
            <person name="Jabbari K."/>
            <person name="Kuo A."/>
            <person name="Maheswari U."/>
            <person name="Martens C."/>
            <person name="Maumus F."/>
            <person name="Otillar R.P."/>
            <person name="Rayko E."/>
            <person name="Salamov A."/>
            <person name="Vandepoele K."/>
            <person name="Beszteri B."/>
            <person name="Gruber A."/>
            <person name="Heijde M."/>
            <person name="Katinka M."/>
            <person name="Mock T."/>
            <person name="Valentin K."/>
            <person name="Verret F."/>
            <person name="Berges J.A."/>
            <person name="Brownlee C."/>
            <person name="Cadoret J.P."/>
            <person name="Chiovitti A."/>
            <person name="Choi C.J."/>
            <person name="Coesel S."/>
            <person name="De Martino A."/>
            <person name="Detter J.C."/>
            <person name="Durkin C."/>
            <person name="Falciatore A."/>
            <person name="Fournet J."/>
            <person name="Haruta M."/>
            <person name="Huysman M.J."/>
            <person name="Jenkins B.D."/>
            <person name="Jiroutova K."/>
            <person name="Jorgensen R.E."/>
            <person name="Joubert Y."/>
            <person name="Kaplan A."/>
            <person name="Kroger N."/>
            <person name="Kroth P.G."/>
            <person name="La Roche J."/>
            <person name="Lindquist E."/>
            <person name="Lommer M."/>
            <person name="Martin-Jezequel V."/>
            <person name="Lopez P.J."/>
            <person name="Lucas S."/>
            <person name="Mangogna M."/>
            <person name="McGinnis K."/>
            <person name="Medlin L.K."/>
            <person name="Montsant A."/>
            <person name="Oudot-Le Secq M.P."/>
            <person name="Napoli C."/>
            <person name="Obornik M."/>
            <person name="Parker M.S."/>
            <person name="Petit J.L."/>
            <person name="Porcel B.M."/>
            <person name="Poulsen N."/>
            <person name="Robison M."/>
            <person name="Rychlewski L."/>
            <person name="Rynearson T.A."/>
            <person name="Schmutz J."/>
            <person name="Shapiro H."/>
            <person name="Siaut M."/>
            <person name="Stanley M."/>
            <person name="Sussman M.R."/>
            <person name="Taylor A.R."/>
            <person name="Vardi A."/>
            <person name="von Dassow P."/>
            <person name="Vyverman W."/>
            <person name="Willis A."/>
            <person name="Wyrwicz L.S."/>
            <person name="Rokhsar D.S."/>
            <person name="Weissenbach J."/>
            <person name="Armbrust E.V."/>
            <person name="Green B.R."/>
            <person name="Van de Peer Y."/>
            <person name="Grigoriev I.V."/>
        </authorList>
    </citation>
    <scope>NUCLEOTIDE SEQUENCE [LARGE SCALE GENOMIC DNA]</scope>
    <source>
        <strain evidence="3 4">CCMP1335</strain>
    </source>
</reference>
<dbReference type="EMBL" id="CM000640">
    <property type="protein sequence ID" value="EED94041.1"/>
    <property type="molecule type" value="Genomic_DNA"/>
</dbReference>
<gene>
    <name evidence="3" type="ORF">THAPSDRAFT_22026</name>
</gene>
<dbReference type="InParanoid" id="B8BWJ3"/>
<keyword evidence="2" id="KW-0472">Membrane</keyword>
<evidence type="ECO:0000313" key="4">
    <source>
        <dbReference type="Proteomes" id="UP000001449"/>
    </source>
</evidence>
<dbReference type="InterPro" id="IPR027417">
    <property type="entry name" value="P-loop_NTPase"/>
</dbReference>
<dbReference type="KEGG" id="tps:THAPSDRAFT_22026"/>
<accession>B8BWJ3</accession>
<dbReference type="AlphaFoldDB" id="B8BWJ3"/>
<dbReference type="SUPFAM" id="SSF52540">
    <property type="entry name" value="P-loop containing nucleoside triphosphate hydrolases"/>
    <property type="match status" value="1"/>
</dbReference>
<dbReference type="RefSeq" id="XP_002288605.1">
    <property type="nucleotide sequence ID" value="XM_002288569.1"/>
</dbReference>
<keyword evidence="2" id="KW-0812">Transmembrane</keyword>
<dbReference type="Gene3D" id="3.40.50.300">
    <property type="entry name" value="P-loop containing nucleotide triphosphate hydrolases"/>
    <property type="match status" value="1"/>
</dbReference>
<evidence type="ECO:0000313" key="3">
    <source>
        <dbReference type="EMBL" id="EED94041.1"/>
    </source>
</evidence>
<dbReference type="PaxDb" id="35128-Thaps22026"/>
<evidence type="ECO:0000256" key="2">
    <source>
        <dbReference type="SAM" id="Phobius"/>
    </source>
</evidence>
<feature type="transmembrane region" description="Helical" evidence="2">
    <location>
        <begin position="133"/>
        <end position="151"/>
    </location>
</feature>
<name>B8BWJ3_THAPS</name>
<keyword evidence="2" id="KW-1133">Transmembrane helix</keyword>
<dbReference type="eggNOG" id="ENOG502T1Y0">
    <property type="taxonomic scope" value="Eukaryota"/>
</dbReference>
<dbReference type="HOGENOM" id="CLU_385233_0_0_1"/>
<keyword evidence="4" id="KW-1185">Reference proteome</keyword>
<organism evidence="3 4">
    <name type="scientific">Thalassiosira pseudonana</name>
    <name type="common">Marine diatom</name>
    <name type="synonym">Cyclotella nana</name>
    <dbReference type="NCBI Taxonomy" id="35128"/>
    <lineage>
        <taxon>Eukaryota</taxon>
        <taxon>Sar</taxon>
        <taxon>Stramenopiles</taxon>
        <taxon>Ochrophyta</taxon>
        <taxon>Bacillariophyta</taxon>
        <taxon>Coscinodiscophyceae</taxon>
        <taxon>Thalassiosirophycidae</taxon>
        <taxon>Thalassiosirales</taxon>
        <taxon>Thalassiosiraceae</taxon>
        <taxon>Thalassiosira</taxon>
    </lineage>
</organism>
<feature type="coiled-coil region" evidence="1">
    <location>
        <begin position="105"/>
        <end position="132"/>
    </location>
</feature>
<reference evidence="3 4" key="1">
    <citation type="journal article" date="2004" name="Science">
        <title>The genome of the diatom Thalassiosira pseudonana: ecology, evolution, and metabolism.</title>
        <authorList>
            <person name="Armbrust E.V."/>
            <person name="Berges J.A."/>
            <person name="Bowler C."/>
            <person name="Green B.R."/>
            <person name="Martinez D."/>
            <person name="Putnam N.H."/>
            <person name="Zhou S."/>
            <person name="Allen A.E."/>
            <person name="Apt K.E."/>
            <person name="Bechner M."/>
            <person name="Brzezinski M.A."/>
            <person name="Chaal B.K."/>
            <person name="Chiovitti A."/>
            <person name="Davis A.K."/>
            <person name="Demarest M.S."/>
            <person name="Detter J.C."/>
            <person name="Glavina T."/>
            <person name="Goodstein D."/>
            <person name="Hadi M.Z."/>
            <person name="Hellsten U."/>
            <person name="Hildebrand M."/>
            <person name="Jenkins B.D."/>
            <person name="Jurka J."/>
            <person name="Kapitonov V.V."/>
            <person name="Kroger N."/>
            <person name="Lau W.W."/>
            <person name="Lane T.W."/>
            <person name="Larimer F.W."/>
            <person name="Lippmeier J.C."/>
            <person name="Lucas S."/>
            <person name="Medina M."/>
            <person name="Montsant A."/>
            <person name="Obornik M."/>
            <person name="Parker M.S."/>
            <person name="Palenik B."/>
            <person name="Pazour G.J."/>
            <person name="Richardson P.M."/>
            <person name="Rynearson T.A."/>
            <person name="Saito M.A."/>
            <person name="Schwartz D.C."/>
            <person name="Thamatrakoln K."/>
            <person name="Valentin K."/>
            <person name="Vardi A."/>
            <person name="Wilkerson F.P."/>
            <person name="Rokhsar D.S."/>
        </authorList>
    </citation>
    <scope>NUCLEOTIDE SEQUENCE [LARGE SCALE GENOMIC DNA]</scope>
    <source>
        <strain evidence="3 4">CCMP1335</strain>
    </source>
</reference>
<proteinExistence type="predicted"/>
<dbReference type="GeneID" id="7443824"/>
<evidence type="ECO:0000256" key="1">
    <source>
        <dbReference type="SAM" id="Coils"/>
    </source>
</evidence>
<protein>
    <submittedName>
        <fullName evidence="3">Uncharacterized protein</fullName>
    </submittedName>
</protein>